<accession>A0A5C6F726</accession>
<evidence type="ECO:0000313" key="2">
    <source>
        <dbReference type="Proteomes" id="UP000317977"/>
    </source>
</evidence>
<organism evidence="1 2">
    <name type="scientific">Rubripirellula reticaptiva</name>
    <dbReference type="NCBI Taxonomy" id="2528013"/>
    <lineage>
        <taxon>Bacteria</taxon>
        <taxon>Pseudomonadati</taxon>
        <taxon>Planctomycetota</taxon>
        <taxon>Planctomycetia</taxon>
        <taxon>Pirellulales</taxon>
        <taxon>Pirellulaceae</taxon>
        <taxon>Rubripirellula</taxon>
    </lineage>
</organism>
<dbReference type="EMBL" id="SJPX01000001">
    <property type="protein sequence ID" value="TWU57188.1"/>
    <property type="molecule type" value="Genomic_DNA"/>
</dbReference>
<comment type="caution">
    <text evidence="1">The sequence shown here is derived from an EMBL/GenBank/DDBJ whole genome shotgun (WGS) entry which is preliminary data.</text>
</comment>
<protein>
    <recommendedName>
        <fullName evidence="3">Legionella pneumophila major outer membrane protein</fullName>
    </recommendedName>
</protein>
<gene>
    <name evidence="1" type="ORF">Poly59_00940</name>
</gene>
<evidence type="ECO:0000313" key="1">
    <source>
        <dbReference type="EMBL" id="TWU57188.1"/>
    </source>
</evidence>
<dbReference type="AlphaFoldDB" id="A0A5C6F726"/>
<sequence length="309" mass="33560">MHLPPFLFQLNSLAISMRHLSLIVAITIGFAFSANTSAQSTTSDRPFDLTFGKAFWGAMLPEYTIGEDADGGSAYRDDGDTLGALWELKAVRRFLWTRTSVETKAFYGLARANSNKGPTDLDVPNPITGASSALTSGRSHLDADVDHYGFDFALRDTWQTRVGGLSAGCGFSYMAFDQDFKLEYSGDRLFKESLDSDFVGGKAFVGWEGYVLDRASNLDLTFGFYDMDADYTFTGGSIAGSRFDEISRTSGTADISFTTRGMINGRVVGFTTGAMYISRIAAIERNAAGVAVLGTDDAVTIRAMFEILL</sequence>
<evidence type="ECO:0008006" key="3">
    <source>
        <dbReference type="Google" id="ProtNLM"/>
    </source>
</evidence>
<dbReference type="Proteomes" id="UP000317977">
    <property type="component" value="Unassembled WGS sequence"/>
</dbReference>
<keyword evidence="2" id="KW-1185">Reference proteome</keyword>
<proteinExistence type="predicted"/>
<reference evidence="1 2" key="1">
    <citation type="submission" date="2019-02" db="EMBL/GenBank/DDBJ databases">
        <title>Deep-cultivation of Planctomycetes and their phenomic and genomic characterization uncovers novel biology.</title>
        <authorList>
            <person name="Wiegand S."/>
            <person name="Jogler M."/>
            <person name="Boedeker C."/>
            <person name="Pinto D."/>
            <person name="Vollmers J."/>
            <person name="Rivas-Marin E."/>
            <person name="Kohn T."/>
            <person name="Peeters S.H."/>
            <person name="Heuer A."/>
            <person name="Rast P."/>
            <person name="Oberbeckmann S."/>
            <person name="Bunk B."/>
            <person name="Jeske O."/>
            <person name="Meyerdierks A."/>
            <person name="Storesund J.E."/>
            <person name="Kallscheuer N."/>
            <person name="Luecker S."/>
            <person name="Lage O.M."/>
            <person name="Pohl T."/>
            <person name="Merkel B.J."/>
            <person name="Hornburger P."/>
            <person name="Mueller R.-W."/>
            <person name="Bruemmer F."/>
            <person name="Labrenz M."/>
            <person name="Spormann A.M."/>
            <person name="Op Den Camp H."/>
            <person name="Overmann J."/>
            <person name="Amann R."/>
            <person name="Jetten M.S.M."/>
            <person name="Mascher T."/>
            <person name="Medema M.H."/>
            <person name="Devos D.P."/>
            <person name="Kaster A.-K."/>
            <person name="Ovreas L."/>
            <person name="Rohde M."/>
            <person name="Galperin M.Y."/>
            <person name="Jogler C."/>
        </authorList>
    </citation>
    <scope>NUCLEOTIDE SEQUENCE [LARGE SCALE GENOMIC DNA]</scope>
    <source>
        <strain evidence="1 2">Poly59</strain>
    </source>
</reference>
<name>A0A5C6F726_9BACT</name>